<name>A0A9D9H1R8_9BACT</name>
<organism evidence="1 2">
    <name type="scientific">Candidatus Pullibacteroides excrementavium</name>
    <dbReference type="NCBI Taxonomy" id="2840905"/>
    <lineage>
        <taxon>Bacteria</taxon>
        <taxon>Pseudomonadati</taxon>
        <taxon>Bacteroidota</taxon>
        <taxon>Bacteroidia</taxon>
        <taxon>Bacteroidales</taxon>
        <taxon>Candidatus Pullibacteroides</taxon>
    </lineage>
</organism>
<sequence>MDSIKTMPYWSDEDYSYPLPDVSHLSRKKALKLRAKGIDFVTFGFRDRIKSDEEFEACITLVAQWNNQCNIDEEYYEEGVKEDVELYRYWWYHGRHLQALRKKMPPFIKKLVKKARNGPMFFGRSLYRLELEKFRCMRAYFSYSFVADEEGDFSFKPWMDICIRLLEYIVAEGRGISDEQSLHLNVRNVRDIVEGNLIEYYNQAPLPSEAGESVLDKAYCGRQIYVRKAERLYYQIRLNKIRDWWEP</sequence>
<evidence type="ECO:0000313" key="2">
    <source>
        <dbReference type="Proteomes" id="UP000823612"/>
    </source>
</evidence>
<accession>A0A9D9H1R8</accession>
<dbReference type="AlphaFoldDB" id="A0A9D9H1R8"/>
<dbReference type="Proteomes" id="UP000823612">
    <property type="component" value="Unassembled WGS sequence"/>
</dbReference>
<dbReference type="EMBL" id="JADIMZ010000008">
    <property type="protein sequence ID" value="MBO8431768.1"/>
    <property type="molecule type" value="Genomic_DNA"/>
</dbReference>
<reference evidence="1" key="1">
    <citation type="submission" date="2020-10" db="EMBL/GenBank/DDBJ databases">
        <authorList>
            <person name="Gilroy R."/>
        </authorList>
    </citation>
    <scope>NUCLEOTIDE SEQUENCE</scope>
    <source>
        <strain evidence="1">2889</strain>
    </source>
</reference>
<evidence type="ECO:0000313" key="1">
    <source>
        <dbReference type="EMBL" id="MBO8431768.1"/>
    </source>
</evidence>
<proteinExistence type="predicted"/>
<comment type="caution">
    <text evidence="1">The sequence shown here is derived from an EMBL/GenBank/DDBJ whole genome shotgun (WGS) entry which is preliminary data.</text>
</comment>
<reference evidence="1" key="2">
    <citation type="journal article" date="2021" name="PeerJ">
        <title>Extensive microbial diversity within the chicken gut microbiome revealed by metagenomics and culture.</title>
        <authorList>
            <person name="Gilroy R."/>
            <person name="Ravi A."/>
            <person name="Getino M."/>
            <person name="Pursley I."/>
            <person name="Horton D.L."/>
            <person name="Alikhan N.F."/>
            <person name="Baker D."/>
            <person name="Gharbi K."/>
            <person name="Hall N."/>
            <person name="Watson M."/>
            <person name="Adriaenssens E.M."/>
            <person name="Foster-Nyarko E."/>
            <person name="Jarju S."/>
            <person name="Secka A."/>
            <person name="Antonio M."/>
            <person name="Oren A."/>
            <person name="Chaudhuri R.R."/>
            <person name="La Ragione R."/>
            <person name="Hildebrand F."/>
            <person name="Pallen M.J."/>
        </authorList>
    </citation>
    <scope>NUCLEOTIDE SEQUENCE</scope>
    <source>
        <strain evidence="1">2889</strain>
    </source>
</reference>
<gene>
    <name evidence="1" type="ORF">IAB08_00530</name>
</gene>
<protein>
    <submittedName>
        <fullName evidence="1">Uncharacterized protein</fullName>
    </submittedName>
</protein>